<feature type="transmembrane region" description="Helical" evidence="10">
    <location>
        <begin position="29"/>
        <end position="47"/>
    </location>
</feature>
<dbReference type="GO" id="GO:0022857">
    <property type="term" value="F:transmembrane transporter activity"/>
    <property type="evidence" value="ECO:0007669"/>
    <property type="project" value="InterPro"/>
</dbReference>
<evidence type="ECO:0000256" key="2">
    <source>
        <dbReference type="ARBA" id="ARBA00022448"/>
    </source>
</evidence>
<dbReference type="Gene3D" id="1.10.3730.20">
    <property type="match status" value="1"/>
</dbReference>
<evidence type="ECO:0000256" key="3">
    <source>
        <dbReference type="ARBA" id="ARBA00022475"/>
    </source>
</evidence>
<dbReference type="GO" id="GO:1990961">
    <property type="term" value="P:xenobiotic detoxification by transmembrane export across the plasma membrane"/>
    <property type="evidence" value="ECO:0007669"/>
    <property type="project" value="UniProtKB-ARBA"/>
</dbReference>
<evidence type="ECO:0000256" key="5">
    <source>
        <dbReference type="ARBA" id="ARBA00022989"/>
    </source>
</evidence>
<evidence type="ECO:0000256" key="4">
    <source>
        <dbReference type="ARBA" id="ARBA00022692"/>
    </source>
</evidence>
<dbReference type="Proteomes" id="UP000594464">
    <property type="component" value="Chromosome"/>
</dbReference>
<evidence type="ECO:0000256" key="9">
    <source>
        <dbReference type="RuleBase" id="RU003942"/>
    </source>
</evidence>
<feature type="transmembrane region" description="Helical" evidence="10">
    <location>
        <begin position="84"/>
        <end position="103"/>
    </location>
</feature>
<dbReference type="PANTHER" id="PTHR30561:SF0">
    <property type="entry name" value="GUANIDINIUM EXPORTER"/>
    <property type="match status" value="1"/>
</dbReference>
<reference evidence="12" key="1">
    <citation type="submission" date="2020-02" db="EMBL/GenBank/DDBJ databases">
        <title>Genomic and physiological characterization of two novel Nitrospinaceae genera.</title>
        <authorList>
            <person name="Mueller A.J."/>
            <person name="Jung M.-Y."/>
            <person name="Strachan C.R."/>
            <person name="Herbold C.W."/>
            <person name="Kirkegaard R.H."/>
            <person name="Daims H."/>
        </authorList>
    </citation>
    <scope>NUCLEOTIDE SEQUENCE [LARGE SCALE GENOMIC DNA]</scope>
</reference>
<evidence type="ECO:0000256" key="7">
    <source>
        <dbReference type="ARBA" id="ARBA00038151"/>
    </source>
</evidence>
<comment type="subcellular location">
    <subcellularLocation>
        <location evidence="1 9">Cell membrane</location>
        <topology evidence="1 9">Multi-pass membrane protein</topology>
    </subcellularLocation>
</comment>
<protein>
    <recommendedName>
        <fullName evidence="8">Guanidinium exporter</fullName>
    </recommendedName>
</protein>
<name>A0A7T0C154_9BACT</name>
<evidence type="ECO:0000256" key="1">
    <source>
        <dbReference type="ARBA" id="ARBA00004651"/>
    </source>
</evidence>
<keyword evidence="6 10" id="KW-0472">Membrane</keyword>
<dbReference type="GO" id="GO:0005886">
    <property type="term" value="C:plasma membrane"/>
    <property type="evidence" value="ECO:0007669"/>
    <property type="project" value="UniProtKB-SubCell"/>
</dbReference>
<dbReference type="InterPro" id="IPR045324">
    <property type="entry name" value="Small_multidrug_res"/>
</dbReference>
<comment type="similarity">
    <text evidence="7">Belongs to the drug/metabolite transporter (DMT) superfamily. Small multidrug resistance (SMR) (TC 2.A.7.1) family. Gdx/SugE subfamily.</text>
</comment>
<dbReference type="InterPro" id="IPR037185">
    <property type="entry name" value="EmrE-like"/>
</dbReference>
<organism evidence="11 12">
    <name type="scientific">Candidatus Nitrohelix vancouverensis</name>
    <dbReference type="NCBI Taxonomy" id="2705534"/>
    <lineage>
        <taxon>Bacteria</taxon>
        <taxon>Pseudomonadati</taxon>
        <taxon>Nitrospinota/Tectimicrobiota group</taxon>
        <taxon>Nitrospinota</taxon>
        <taxon>Nitrospinia</taxon>
        <taxon>Nitrospinales</taxon>
        <taxon>Nitrospinaceae</taxon>
        <taxon>Candidatus Nitrohelix</taxon>
    </lineage>
</organism>
<gene>
    <name evidence="11" type="ORF">G3M78_04100</name>
</gene>
<dbReference type="EMBL" id="CP048620">
    <property type="protein sequence ID" value="QPJ64615.1"/>
    <property type="molecule type" value="Genomic_DNA"/>
</dbReference>
<dbReference type="SUPFAM" id="SSF103481">
    <property type="entry name" value="Multidrug resistance efflux transporter EmrE"/>
    <property type="match status" value="1"/>
</dbReference>
<keyword evidence="3" id="KW-1003">Cell membrane</keyword>
<evidence type="ECO:0000256" key="8">
    <source>
        <dbReference type="ARBA" id="ARBA00039168"/>
    </source>
</evidence>
<sequence length="111" mass="12229">MSWIYLISAGIFEVGMTTSLKFSENFSRMMPTLAFIFFSILSFWLLSLAMKTIPLGTAYAVWTGIGAFGTVLVGIYIFEDPATRWHLFFLTLLVGSIIGLKFVTAQASPAG</sequence>
<dbReference type="InterPro" id="IPR000390">
    <property type="entry name" value="Small_drug/metabolite_transptr"/>
</dbReference>
<keyword evidence="5 10" id="KW-1133">Transmembrane helix</keyword>
<evidence type="ECO:0000256" key="6">
    <source>
        <dbReference type="ARBA" id="ARBA00023136"/>
    </source>
</evidence>
<dbReference type="AlphaFoldDB" id="A0A7T0C154"/>
<dbReference type="KEGG" id="nva:G3M78_04100"/>
<evidence type="ECO:0000313" key="11">
    <source>
        <dbReference type="EMBL" id="QPJ64615.1"/>
    </source>
</evidence>
<dbReference type="Pfam" id="PF00893">
    <property type="entry name" value="Multi_Drug_Res"/>
    <property type="match status" value="1"/>
</dbReference>
<evidence type="ECO:0000256" key="10">
    <source>
        <dbReference type="SAM" id="Phobius"/>
    </source>
</evidence>
<dbReference type="FunFam" id="1.10.3730.20:FF:000001">
    <property type="entry name" value="Quaternary ammonium compound resistance transporter SugE"/>
    <property type="match status" value="1"/>
</dbReference>
<keyword evidence="2" id="KW-0813">Transport</keyword>
<dbReference type="PANTHER" id="PTHR30561">
    <property type="entry name" value="SMR FAMILY PROTON-DEPENDENT DRUG EFFLUX TRANSPORTER SUGE"/>
    <property type="match status" value="1"/>
</dbReference>
<evidence type="ECO:0000313" key="12">
    <source>
        <dbReference type="Proteomes" id="UP000594464"/>
    </source>
</evidence>
<keyword evidence="4 9" id="KW-0812">Transmembrane</keyword>
<proteinExistence type="inferred from homology"/>
<feature type="transmembrane region" description="Helical" evidence="10">
    <location>
        <begin position="59"/>
        <end position="78"/>
    </location>
</feature>
<accession>A0A7T0C154</accession>